<comment type="caution">
    <text evidence="5">The sequence shown here is derived from an EMBL/GenBank/DDBJ whole genome shotgun (WGS) entry which is preliminary data.</text>
</comment>
<dbReference type="PANTHER" id="PTHR12919:SF20">
    <property type="entry name" value="SMALL RIBOSOMAL SUBUNIT PROTEIN BS16M"/>
    <property type="match status" value="1"/>
</dbReference>
<reference evidence="5 6" key="1">
    <citation type="submission" date="2017-09" db="EMBL/GenBank/DDBJ databases">
        <title>Depth-based differentiation of microbial function through sediment-hosted aquifers and enrichment of novel symbionts in the deep terrestrial subsurface.</title>
        <authorList>
            <person name="Probst A.J."/>
            <person name="Ladd B."/>
            <person name="Jarett J.K."/>
            <person name="Geller-Mcgrath D.E."/>
            <person name="Sieber C.M."/>
            <person name="Emerson J.B."/>
            <person name="Anantharaman K."/>
            <person name="Thomas B.C."/>
            <person name="Malmstrom R."/>
            <person name="Stieglmeier M."/>
            <person name="Klingl A."/>
            <person name="Woyke T."/>
            <person name="Ryan C.M."/>
            <person name="Banfield J.F."/>
        </authorList>
    </citation>
    <scope>NUCLEOTIDE SEQUENCE [LARGE SCALE GENOMIC DNA]</scope>
    <source>
        <strain evidence="5">CG11_big_fil_rev_8_21_14_0_20_44_10</strain>
    </source>
</reference>
<evidence type="ECO:0000256" key="3">
    <source>
        <dbReference type="HAMAP-Rule" id="MF_00385"/>
    </source>
</evidence>
<accession>A0A2H0KRG5</accession>
<dbReference type="Proteomes" id="UP000231550">
    <property type="component" value="Unassembled WGS sequence"/>
</dbReference>
<dbReference type="InterPro" id="IPR000307">
    <property type="entry name" value="Ribosomal_bS16"/>
</dbReference>
<evidence type="ECO:0000256" key="1">
    <source>
        <dbReference type="ARBA" id="ARBA00022980"/>
    </source>
</evidence>
<dbReference type="SUPFAM" id="SSF54565">
    <property type="entry name" value="Ribosomal protein S16"/>
    <property type="match status" value="1"/>
</dbReference>
<comment type="similarity">
    <text evidence="3">Belongs to the bacterial ribosomal protein bS16 family.</text>
</comment>
<dbReference type="GO" id="GO:0005737">
    <property type="term" value="C:cytoplasm"/>
    <property type="evidence" value="ECO:0007669"/>
    <property type="project" value="UniProtKB-ARBA"/>
</dbReference>
<dbReference type="GO" id="GO:0003735">
    <property type="term" value="F:structural constituent of ribosome"/>
    <property type="evidence" value="ECO:0007669"/>
    <property type="project" value="InterPro"/>
</dbReference>
<evidence type="ECO:0000313" key="6">
    <source>
        <dbReference type="Proteomes" id="UP000231550"/>
    </source>
</evidence>
<dbReference type="AlphaFoldDB" id="A0A2H0KRG5"/>
<dbReference type="GO" id="GO:0006412">
    <property type="term" value="P:translation"/>
    <property type="evidence" value="ECO:0007669"/>
    <property type="project" value="UniProtKB-UniRule"/>
</dbReference>
<protein>
    <recommendedName>
        <fullName evidence="3">Small ribosomal subunit protein bS16</fullName>
    </recommendedName>
</protein>
<feature type="compositionally biased region" description="Low complexity" evidence="4">
    <location>
        <begin position="134"/>
        <end position="144"/>
    </location>
</feature>
<dbReference type="PANTHER" id="PTHR12919">
    <property type="entry name" value="30S RIBOSOMAL PROTEIN S16"/>
    <property type="match status" value="1"/>
</dbReference>
<gene>
    <name evidence="3 5" type="primary">rpsP</name>
    <name evidence="5" type="ORF">COV85_00400</name>
</gene>
<dbReference type="Pfam" id="PF00886">
    <property type="entry name" value="Ribosomal_S16"/>
    <property type="match status" value="1"/>
</dbReference>
<evidence type="ECO:0000256" key="2">
    <source>
        <dbReference type="ARBA" id="ARBA00023274"/>
    </source>
</evidence>
<feature type="compositionally biased region" description="Basic and acidic residues" evidence="4">
    <location>
        <begin position="99"/>
        <end position="133"/>
    </location>
</feature>
<dbReference type="GO" id="GO:0015935">
    <property type="term" value="C:small ribosomal subunit"/>
    <property type="evidence" value="ECO:0007669"/>
    <property type="project" value="TreeGrafter"/>
</dbReference>
<keyword evidence="1 3" id="KW-0689">Ribosomal protein</keyword>
<name>A0A2H0KRG5_9BACT</name>
<dbReference type="HAMAP" id="MF_00385">
    <property type="entry name" value="Ribosomal_bS16"/>
    <property type="match status" value="1"/>
</dbReference>
<dbReference type="NCBIfam" id="TIGR00002">
    <property type="entry name" value="S16"/>
    <property type="match status" value="1"/>
</dbReference>
<sequence length="144" mass="15748">MLIIRLQRVGKKNQPSYRIVLAERTAPVKGKFIEILGNYNPRLKTKAFEKDRILYWLSKGAKASPTVHNLLVVEQIVVGPKVKAWAPKSKAGENTGAEAKTEKVVEDHPAGGHPEGEKLAEESVGVKKEKPAEAEGAGEMPKSE</sequence>
<feature type="region of interest" description="Disordered" evidence="4">
    <location>
        <begin position="86"/>
        <end position="144"/>
    </location>
</feature>
<proteinExistence type="inferred from homology"/>
<keyword evidence="2 3" id="KW-0687">Ribonucleoprotein</keyword>
<dbReference type="InterPro" id="IPR023803">
    <property type="entry name" value="Ribosomal_bS16_dom_sf"/>
</dbReference>
<dbReference type="Gene3D" id="3.30.1320.10">
    <property type="match status" value="1"/>
</dbReference>
<evidence type="ECO:0000313" key="5">
    <source>
        <dbReference type="EMBL" id="PIQ74751.1"/>
    </source>
</evidence>
<organism evidence="5 6">
    <name type="scientific">Candidatus Portnoybacteria bacterium CG11_big_fil_rev_8_21_14_0_20_44_10</name>
    <dbReference type="NCBI Taxonomy" id="1974818"/>
    <lineage>
        <taxon>Bacteria</taxon>
        <taxon>Candidatus Portnoyibacteriota</taxon>
    </lineage>
</organism>
<dbReference type="EMBL" id="PCVN01000009">
    <property type="protein sequence ID" value="PIQ74751.1"/>
    <property type="molecule type" value="Genomic_DNA"/>
</dbReference>
<evidence type="ECO:0000256" key="4">
    <source>
        <dbReference type="SAM" id="MobiDB-lite"/>
    </source>
</evidence>